<dbReference type="Pfam" id="PF01370">
    <property type="entry name" value="Epimerase"/>
    <property type="match status" value="1"/>
</dbReference>
<dbReference type="Gene3D" id="3.40.50.720">
    <property type="entry name" value="NAD(P)-binding Rossmann-like Domain"/>
    <property type="match status" value="1"/>
</dbReference>
<dbReference type="InterPro" id="IPR001509">
    <property type="entry name" value="Epimerase_deHydtase"/>
</dbReference>
<dbReference type="AlphaFoldDB" id="A0A4Q8AFA4"/>
<dbReference type="InterPro" id="IPR010099">
    <property type="entry name" value="SDR39U1"/>
</dbReference>
<accession>A0A4Q8AFA4</accession>
<evidence type="ECO:0000256" key="1">
    <source>
        <dbReference type="ARBA" id="ARBA00009353"/>
    </source>
</evidence>
<dbReference type="NCBIfam" id="TIGR01777">
    <property type="entry name" value="yfcH"/>
    <property type="match status" value="1"/>
</dbReference>
<dbReference type="RefSeq" id="WP_130451479.1">
    <property type="nucleotide sequence ID" value="NZ_SHLA01000001.1"/>
</dbReference>
<evidence type="ECO:0000259" key="2">
    <source>
        <dbReference type="Pfam" id="PF01370"/>
    </source>
</evidence>
<dbReference type="Proteomes" id="UP000292685">
    <property type="component" value="Unassembled WGS sequence"/>
</dbReference>
<protein>
    <recommendedName>
        <fullName evidence="6">TIGR01777 family protein</fullName>
    </recommendedName>
</protein>
<feature type="domain" description="NAD-dependent epimerase/dehydratase" evidence="2">
    <location>
        <begin position="155"/>
        <end position="365"/>
    </location>
</feature>
<keyword evidence="5" id="KW-1185">Reference proteome</keyword>
<dbReference type="SUPFAM" id="SSF51735">
    <property type="entry name" value="NAD(P)-binding Rossmann-fold domains"/>
    <property type="match status" value="1"/>
</dbReference>
<comment type="similarity">
    <text evidence="1">Belongs to the NAD(P)-dependent epimerase/dehydratase family. SDR39U1 subfamily.</text>
</comment>
<gene>
    <name evidence="4" type="ORF">EV380_2586</name>
</gene>
<comment type="caution">
    <text evidence="4">The sequence shown here is derived from an EMBL/GenBank/DDBJ whole genome shotgun (WGS) entry which is preliminary data.</text>
</comment>
<dbReference type="InterPro" id="IPR013549">
    <property type="entry name" value="DUF1731"/>
</dbReference>
<dbReference type="SUPFAM" id="SSF55961">
    <property type="entry name" value="Bet v1-like"/>
    <property type="match status" value="1"/>
</dbReference>
<evidence type="ECO:0008006" key="6">
    <source>
        <dbReference type="Google" id="ProtNLM"/>
    </source>
</evidence>
<dbReference type="Gene3D" id="3.30.530.20">
    <property type="match status" value="1"/>
</dbReference>
<dbReference type="InterPro" id="IPR023393">
    <property type="entry name" value="START-like_dom_sf"/>
</dbReference>
<dbReference type="PANTHER" id="PTHR11092">
    <property type="entry name" value="SUGAR NUCLEOTIDE EPIMERASE RELATED"/>
    <property type="match status" value="1"/>
</dbReference>
<evidence type="ECO:0000259" key="3">
    <source>
        <dbReference type="Pfam" id="PF08338"/>
    </source>
</evidence>
<evidence type="ECO:0000313" key="4">
    <source>
        <dbReference type="EMBL" id="RZU62980.1"/>
    </source>
</evidence>
<dbReference type="EMBL" id="SHLA01000001">
    <property type="protein sequence ID" value="RZU62980.1"/>
    <property type="molecule type" value="Genomic_DNA"/>
</dbReference>
<sequence length="459" mass="49436">MAIERSFVVDSPVDEVFTWFSRPGAFQRLAPPFQPATIRRESTSLKDGTAELALPGGMRWVSRHDPAGFAEGRRFVDESVSAGARSALAGRVPWRHTHEFEAVGEDRTRVIDRIETPVPARFLDSMLTYRHRQLAGDLAAHRRADDAGLGRLTVAVSGASGLVGSALTAFLTTGGHRVIRLVRGEPNGPDERRWDTAAPAPDLLDGCDAVVHLAGASIAGRFTTEHKRAIRDSRIEPTRKLAELAAASGISTFVCASAIGFYGADRGEEMLTEDSDGPDEADFLADVVADWEAAAHSVADRTDARQMRVVNIRTGIVQSPAGGTLALLKPLFAAGLGGRLGHGQQWTSWIGLDDLVDVYHRALWDADLTGPVNATAPGPVRNAEYTRVLAHVLRRPALVPVPRLGPALILGEEGADELAMACQHVAPLTLREAGHPFRHPDLEPALRHLLGRTSDPVDD</sequence>
<name>A0A4Q8AFA4_9MICC</name>
<dbReference type="PANTHER" id="PTHR11092:SF0">
    <property type="entry name" value="EPIMERASE FAMILY PROTEIN SDR39U1"/>
    <property type="match status" value="1"/>
</dbReference>
<dbReference type="Pfam" id="PF08338">
    <property type="entry name" value="DUF1731"/>
    <property type="match status" value="1"/>
</dbReference>
<proteinExistence type="inferred from homology"/>
<dbReference type="InterPro" id="IPR036291">
    <property type="entry name" value="NAD(P)-bd_dom_sf"/>
</dbReference>
<dbReference type="CDD" id="cd07820">
    <property type="entry name" value="SRPBCC_3"/>
    <property type="match status" value="1"/>
</dbReference>
<organism evidence="4 5">
    <name type="scientific">Zhihengliuella halotolerans</name>
    <dbReference type="NCBI Taxonomy" id="370736"/>
    <lineage>
        <taxon>Bacteria</taxon>
        <taxon>Bacillati</taxon>
        <taxon>Actinomycetota</taxon>
        <taxon>Actinomycetes</taxon>
        <taxon>Micrococcales</taxon>
        <taxon>Micrococcaceae</taxon>
        <taxon>Zhihengliuella</taxon>
    </lineage>
</organism>
<feature type="domain" description="DUF1731" evidence="3">
    <location>
        <begin position="401"/>
        <end position="449"/>
    </location>
</feature>
<dbReference type="OrthoDB" id="9801773at2"/>
<evidence type="ECO:0000313" key="5">
    <source>
        <dbReference type="Proteomes" id="UP000292685"/>
    </source>
</evidence>
<reference evidence="4 5" key="1">
    <citation type="submission" date="2019-02" db="EMBL/GenBank/DDBJ databases">
        <title>Sequencing the genomes of 1000 actinobacteria strains.</title>
        <authorList>
            <person name="Klenk H.-P."/>
        </authorList>
    </citation>
    <scope>NUCLEOTIDE SEQUENCE [LARGE SCALE GENOMIC DNA]</scope>
    <source>
        <strain evidence="4 5">DSM 17364</strain>
    </source>
</reference>